<dbReference type="Gene3D" id="3.20.20.140">
    <property type="entry name" value="Metal-dependent hydrolases"/>
    <property type="match status" value="1"/>
</dbReference>
<dbReference type="PANTHER" id="PTHR11409">
    <property type="entry name" value="ADENOSINE DEAMINASE"/>
    <property type="match status" value="1"/>
</dbReference>
<comment type="cofactor">
    <cofactor evidence="1">
        <name>Zn(2+)</name>
        <dbReference type="ChEBI" id="CHEBI:29105"/>
    </cofactor>
</comment>
<proteinExistence type="inferred from homology"/>
<dbReference type="EMBL" id="MWUU01000002">
    <property type="protein sequence ID" value="PCF56890.1"/>
    <property type="molecule type" value="Genomic_DNA"/>
</dbReference>
<dbReference type="GO" id="GO:0004000">
    <property type="term" value="F:adenosine deaminase activity"/>
    <property type="evidence" value="ECO:0007669"/>
    <property type="project" value="UniProtKB-ARBA"/>
</dbReference>
<protein>
    <recommendedName>
        <fullName evidence="3">adenosine deaminase</fullName>
        <ecNumber evidence="3">3.5.4.4</ecNumber>
    </recommendedName>
</protein>
<accession>A0A2A4H0J2</accession>
<keyword evidence="4" id="KW-0479">Metal-binding</keyword>
<gene>
    <name evidence="8" type="ORF">B5C08_02310</name>
</gene>
<dbReference type="RefSeq" id="WP_096591502.1">
    <property type="nucleotide sequence ID" value="NZ_MWRM01000008.1"/>
</dbReference>
<comment type="similarity">
    <text evidence="2">Belongs to the metallo-dependent hydrolases superfamily. Adenosine and AMP deaminases family.</text>
</comment>
<dbReference type="GO" id="GO:0046872">
    <property type="term" value="F:metal ion binding"/>
    <property type="evidence" value="ECO:0007669"/>
    <property type="project" value="UniProtKB-KW"/>
</dbReference>
<dbReference type="GO" id="GO:0005829">
    <property type="term" value="C:cytosol"/>
    <property type="evidence" value="ECO:0007669"/>
    <property type="project" value="TreeGrafter"/>
</dbReference>
<dbReference type="AlphaFoldDB" id="A0A2A4H0J2"/>
<dbReference type="GO" id="GO:0006154">
    <property type="term" value="P:adenosine catabolic process"/>
    <property type="evidence" value="ECO:0007669"/>
    <property type="project" value="TreeGrafter"/>
</dbReference>
<organism evidence="8 9">
    <name type="scientific">Staphylococcus delphini</name>
    <dbReference type="NCBI Taxonomy" id="53344"/>
    <lineage>
        <taxon>Bacteria</taxon>
        <taxon>Bacillati</taxon>
        <taxon>Bacillota</taxon>
        <taxon>Bacilli</taxon>
        <taxon>Bacillales</taxon>
        <taxon>Staphylococcaceae</taxon>
        <taxon>Staphylococcus</taxon>
        <taxon>Staphylococcus intermedius group</taxon>
    </lineage>
</organism>
<evidence type="ECO:0000256" key="1">
    <source>
        <dbReference type="ARBA" id="ARBA00001947"/>
    </source>
</evidence>
<evidence type="ECO:0000259" key="7">
    <source>
        <dbReference type="Pfam" id="PF00962"/>
    </source>
</evidence>
<dbReference type="InterPro" id="IPR006330">
    <property type="entry name" value="Ado/ade_deaminase"/>
</dbReference>
<evidence type="ECO:0000256" key="6">
    <source>
        <dbReference type="ARBA" id="ARBA00022833"/>
    </source>
</evidence>
<keyword evidence="5" id="KW-0378">Hydrolase</keyword>
<reference evidence="8 9" key="1">
    <citation type="journal article" date="2017" name="PLoS ONE">
        <title>Development of a real-time PCR for detection of Staphylococcus pseudintermedius using a novel automated comparison of whole-genome sequences.</title>
        <authorList>
            <person name="Verstappen K.M."/>
            <person name="Huijbregts L."/>
            <person name="Spaninks M."/>
            <person name="Wagenaar J.A."/>
            <person name="Fluit A.C."/>
            <person name="Duim B."/>
        </authorList>
    </citation>
    <scope>NUCLEOTIDE SEQUENCE [LARGE SCALE GENOMIC DNA]</scope>
    <source>
        <strain evidence="8 9">215070706401-1</strain>
    </source>
</reference>
<feature type="domain" description="Adenosine deaminase" evidence="7">
    <location>
        <begin position="9"/>
        <end position="324"/>
    </location>
</feature>
<name>A0A2A4H0J2_9STAP</name>
<dbReference type="PANTHER" id="PTHR11409:SF43">
    <property type="entry name" value="ADENOSINE DEAMINASE"/>
    <property type="match status" value="1"/>
</dbReference>
<dbReference type="InterPro" id="IPR001365">
    <property type="entry name" value="A_deaminase_dom"/>
</dbReference>
<comment type="caution">
    <text evidence="8">The sequence shown here is derived from an EMBL/GenBank/DDBJ whole genome shotgun (WGS) entry which is preliminary data.</text>
</comment>
<dbReference type="Pfam" id="PF00962">
    <property type="entry name" value="A_deaminase"/>
    <property type="match status" value="1"/>
</dbReference>
<sequence length="339" mass="38139">MKAELREIPKLELHCHLDGSVSLKYLEHQSQQQGVSIQMDKVTVDQHCQSLAEYLQSFDEILKVMQTRTSLIDAVVDVAEQATQDGVKYIEIRFAPAFHQAQGLQIPEILTAVCEGAAVAEHTFDIKVRMLVCGMKHHSEEMNRAIFDSLRDHKTLEDYIVGVDLAGDEAASPTTEHEALIRYAQQQGLNMTLHAGECGCAKNVYDAVRFGAQRIGHGVAAFKDDDVLAAVKAQDVLLEFCPQSNLQTKAIESLDSLDLQRLLKENIAFLINTDNRTVTQTNLLDEYALLLEHKLLNWEDIAHINLKAVDYTFAHADTKQWLKQQFEVEVHEKKTAGEF</sequence>
<evidence type="ECO:0000313" key="9">
    <source>
        <dbReference type="Proteomes" id="UP000218335"/>
    </source>
</evidence>
<dbReference type="Proteomes" id="UP000218335">
    <property type="component" value="Unassembled WGS sequence"/>
</dbReference>
<dbReference type="EC" id="3.5.4.4" evidence="3"/>
<evidence type="ECO:0000256" key="2">
    <source>
        <dbReference type="ARBA" id="ARBA00006676"/>
    </source>
</evidence>
<evidence type="ECO:0000256" key="4">
    <source>
        <dbReference type="ARBA" id="ARBA00022723"/>
    </source>
</evidence>
<evidence type="ECO:0000313" key="8">
    <source>
        <dbReference type="EMBL" id="PCF56890.1"/>
    </source>
</evidence>
<dbReference type="InterPro" id="IPR032466">
    <property type="entry name" value="Metal_Hydrolase"/>
</dbReference>
<keyword evidence="6" id="KW-0862">Zinc</keyword>
<dbReference type="GO" id="GO:0043103">
    <property type="term" value="P:hypoxanthine salvage"/>
    <property type="evidence" value="ECO:0007669"/>
    <property type="project" value="TreeGrafter"/>
</dbReference>
<evidence type="ECO:0000256" key="5">
    <source>
        <dbReference type="ARBA" id="ARBA00022801"/>
    </source>
</evidence>
<dbReference type="NCBIfam" id="TIGR01430">
    <property type="entry name" value="aden_deam"/>
    <property type="match status" value="1"/>
</dbReference>
<dbReference type="GO" id="GO:0046103">
    <property type="term" value="P:inosine biosynthetic process"/>
    <property type="evidence" value="ECO:0007669"/>
    <property type="project" value="TreeGrafter"/>
</dbReference>
<dbReference type="SUPFAM" id="SSF51556">
    <property type="entry name" value="Metallo-dependent hydrolases"/>
    <property type="match status" value="1"/>
</dbReference>
<evidence type="ECO:0000256" key="3">
    <source>
        <dbReference type="ARBA" id="ARBA00012784"/>
    </source>
</evidence>